<dbReference type="InterPro" id="IPR011335">
    <property type="entry name" value="Restrct_endonuc-II-like"/>
</dbReference>
<comment type="caution">
    <text evidence="4">The sequence shown here is derived from an EMBL/GenBank/DDBJ whole genome shotgun (WGS) entry which is preliminary data.</text>
</comment>
<evidence type="ECO:0000313" key="4">
    <source>
        <dbReference type="EMBL" id="KZX17544.1"/>
    </source>
</evidence>
<sequence>MGKSSSKKIEKEFENLRKKLLDLTSRNQLLNFKHRAKTLEVINNSPNHVYQTLILQKKKMHFVPNKEDNKSRNSEDSESPQSRASRFSGIWDHSPIDLSIFKDGNTSLKIPLSSRELQKRLFYINQQARLMFQEQGYNILYLAIGFLEWRDNVKPKEVKKAPLVLIPVLLERKKVGKSFSISWNEEDIQTNISLQAKLREEGLELPEFTIKPYTEAIDHYLRDVRNTIAKSPSTRNWKVVRDISIGFFSFTKFVMYNDLNPDSWKNIDLTKHELVDSIFNPKVNQNDHSFNAEEIDKKLSYENMYHVLDADSSQIAAIEDVKAGRNLVVEGPPGTGKSQTIVNLIAELLAEDKSVLFVSEKMAALEVVKSRLDSVGLGKFTLEIHSHKTRRKQLLKELKRALNKQRKIRLDIDQTIRKLESLKNQLDDYAEVIHQENYGVKMSPFELYGLKEVADDHFSRQNTILPLVRMKSPEAITKRDLDDMIIDLENLAELYSTLGKNNPWNNCAPKSLLPGDLREIELLIQDTLNSLDEFNIEASKVYETYGIKEASDIKSYKQSLDGLKLLDNKYTQLIDSSILTNKEWVENPRLAYTIIENLEDYQMTSKVMEKFKDSIVNENLDDMIAEFEKFTNRKFKLFGGKGNKEEILSLYTSKFKSKVSNDKSILNDLKAVREHIKFRKKLQSLEESGTKLFGELWHLEASVSELKDVSNWMREFNHFLKEGIYSKQTIDSLYNSMVDINAEYEMKDYVGSGDNFYKNLKKLESKLNPRNKLIFKKETDDVSFDQWKKQLNTWKGQLSSLHLWSQYLNTKNACLKTQSSLFVKSIEDRNIKKDDVRYLIYGNFADSLLNIIFTENEALATFVGELHENRITDFKDLDSKIIELNRKRIFNKLNEKIPNINTATDDEEIKVLKGELTRKSGHLPVRKLLEKSGGIIKQIKPCFMMSPLSIAQYLDPTNPKLKFDVVIFDEASQVKPEDALGAFMRAETAVVMGDTQQLPPTSFFDQLIGGESEEEIATALDMESILHLCKLSFPVKMLKWHYRSRHESLINISNHEFYDDQLLVYPSPSHNTESLGLKFKYNPKTYYDRGKSSANRIEAQEVAKEVLNHFDKYGDTKSLGVGTFSVAQMNAILEELEFERKQHPELEHLFSDKKDDRFFVKNLETIQGDERDVILISVGYGYDTEGKMSLNFGPLNQDGGERRLNVLITRAKEKCVVFANFKSYDMHLTANPPFGVKALKNFLEYSENISKGIIHNKNNKNNENFEDAIANFLEENGYTVDKQVGSPGFKIDLAIVDDQNPGKYILGIECDGEMYYSSKVARDRDRLRDQVLTGLGWNLYHLWSTDWYRNRELARTKLLNFIEKTKIETFANEVSQSEIKPIITDDDLSIVLGHDENEEYESDNEEIAIEADDNLDNEEIAIETDNNLDNGEIAIEADDNLDNGEIAIEADDNLDNGEIAIEADDNLDNEDKVNNNIEHINDEKVEFSLKDQNKINIHEENLSEEPIDLKSEFSLSNKEKIDNSTDETDNFINNLINSQKQKQANAAIEEKNSHIFNKNNEITTDTKDYLLNKKHHHIHNENPIHETNKIVKNDEFYDKVINTNNSQNNLNNNKNIENTTDIDNKKLKFRSNIDFNFNNEDNNIYNPDNNIDDNTSDLNNNNNNNINNNGNISDLKNNINNINNTNGNISDLKNNINNINNNNITNDNNPLNDITAISNEDNADELEEIINSFTSKNYNNDTSSDYNKNENSYKEKIDNIVESNLIGDVDQNIESHILNDNIDNSNLYDENKIDNLNNDKDINNIINNEDNENFIIDELINTQDLKENDSSVKVYKGAKTFNSPLRKNNVFYSRNKKDSDSLKHRIKSVSESITEIKNEVKYINDSLKEIENPTAPEEFVVIDRTKDPIIDDLSNNLDINNQKNSYDKVKSFNEDSSNNINKLQNQISENLDGSLEDIIQDINKEYVETEKQRYQESNQFKTEDDRIISNDDYDLQSSIVQYTYINEVGITSSKELYDASNDKIAESVNVVVNFEGPIHKNEVILRIREKSNIKRTGVKIKKIISDAINTAEKQGSIVIIDDFLFPNNGSKIPVRKRKKPNIDLIANEEIEENIKLVLKFNSPIDSKKLIKQVSKNFGFKSTSKKTSKKINNILDYMLIQGDITNNNNDIESTN</sequence>
<dbReference type="InterPro" id="IPR049468">
    <property type="entry name" value="Restrct_endonuc-II-like_dom"/>
</dbReference>
<proteinExistence type="predicted"/>
<keyword evidence="1" id="KW-0175">Coiled coil</keyword>
<feature type="coiled-coil region" evidence="1">
    <location>
        <begin position="384"/>
        <end position="432"/>
    </location>
</feature>
<dbReference type="InterPro" id="IPR045055">
    <property type="entry name" value="DNA2/NAM7-like"/>
</dbReference>
<dbReference type="Pfam" id="PF13087">
    <property type="entry name" value="AAA_12"/>
    <property type="match status" value="1"/>
</dbReference>
<dbReference type="PROSITE" id="PS50206">
    <property type="entry name" value="RHODANESE_3"/>
    <property type="match status" value="1"/>
</dbReference>
<dbReference type="Pfam" id="PF13195">
    <property type="entry name" value="DUF4011"/>
    <property type="match status" value="1"/>
</dbReference>
<dbReference type="InterPro" id="IPR041679">
    <property type="entry name" value="DNA2/NAM7-like_C"/>
</dbReference>
<accession>A0A166FCS7</accession>
<dbReference type="InterPro" id="IPR001763">
    <property type="entry name" value="Rhodanese-like_dom"/>
</dbReference>
<evidence type="ECO:0000256" key="1">
    <source>
        <dbReference type="SAM" id="Coils"/>
    </source>
</evidence>
<dbReference type="Gene3D" id="3.40.960.10">
    <property type="entry name" value="VSR Endonuclease"/>
    <property type="match status" value="1"/>
</dbReference>
<dbReference type="InterPro" id="IPR021754">
    <property type="entry name" value="DUF3320"/>
</dbReference>
<evidence type="ECO:0000313" key="5">
    <source>
        <dbReference type="Proteomes" id="UP000077275"/>
    </source>
</evidence>
<dbReference type="PANTHER" id="PTHR10887">
    <property type="entry name" value="DNA2/NAM7 HELICASE FAMILY"/>
    <property type="match status" value="1"/>
</dbReference>
<dbReference type="FunFam" id="3.40.960.10:FF:000002">
    <property type="entry name" value="DNA helicase related protein"/>
    <property type="match status" value="1"/>
</dbReference>
<dbReference type="CDD" id="cd18808">
    <property type="entry name" value="SF1_C_Upf1"/>
    <property type="match status" value="1"/>
</dbReference>
<dbReference type="InterPro" id="IPR047187">
    <property type="entry name" value="SF1_C_Upf1"/>
</dbReference>
<dbReference type="Gene3D" id="3.40.50.300">
    <property type="entry name" value="P-loop containing nucleotide triphosphate hydrolases"/>
    <property type="match status" value="3"/>
</dbReference>
<protein>
    <submittedName>
        <fullName evidence="4">RecBCD enzyme subunit RecD</fullName>
        <ecNumber evidence="4">3.1.11.5</ecNumber>
    </submittedName>
</protein>
<reference evidence="4 5" key="1">
    <citation type="submission" date="2016-04" db="EMBL/GenBank/DDBJ databases">
        <title>Genome sequence of Methanobrevibacter cuticularis DSM 11139.</title>
        <authorList>
            <person name="Poehlein A."/>
            <person name="Seedorf H."/>
            <person name="Daniel R."/>
        </authorList>
    </citation>
    <scope>NUCLEOTIDE SEQUENCE [LARGE SCALE GENOMIC DNA]</scope>
    <source>
        <strain evidence="4 5">DSM 11139</strain>
    </source>
</reference>
<feature type="domain" description="Rhodanese" evidence="3">
    <location>
        <begin position="130"/>
        <end position="158"/>
    </location>
</feature>
<dbReference type="EMBL" id="LWMW01000033">
    <property type="protein sequence ID" value="KZX17544.1"/>
    <property type="molecule type" value="Genomic_DNA"/>
</dbReference>
<dbReference type="EC" id="3.1.11.5" evidence="4"/>
<dbReference type="PANTHER" id="PTHR10887:SF530">
    <property type="entry name" value="SUPERFAMILY I DNA HELICASES"/>
    <property type="match status" value="1"/>
</dbReference>
<dbReference type="PATRIC" id="fig|47311.3.peg.236"/>
<dbReference type="RefSeq" id="WP_067257692.1">
    <property type="nucleotide sequence ID" value="NZ_LWMW01000033.1"/>
</dbReference>
<gene>
    <name evidence="4" type="primary">recD</name>
    <name evidence="4" type="ORF">MBCUT_02190</name>
</gene>
<dbReference type="InterPro" id="IPR027417">
    <property type="entry name" value="P-loop_NTPase"/>
</dbReference>
<dbReference type="Pfam" id="PF11784">
    <property type="entry name" value="DUF3320"/>
    <property type="match status" value="1"/>
</dbReference>
<feature type="compositionally biased region" description="Basic and acidic residues" evidence="2">
    <location>
        <begin position="64"/>
        <end position="75"/>
    </location>
</feature>
<dbReference type="Pfam" id="PF18741">
    <property type="entry name" value="MTES_1575"/>
    <property type="match status" value="1"/>
</dbReference>
<keyword evidence="4" id="KW-0378">Hydrolase</keyword>
<feature type="region of interest" description="Disordered" evidence="2">
    <location>
        <begin position="64"/>
        <end position="87"/>
    </location>
</feature>
<feature type="coiled-coil region" evidence="1">
    <location>
        <begin position="1675"/>
        <end position="1702"/>
    </location>
</feature>
<dbReference type="FunFam" id="3.40.50.300:FF:002063">
    <property type="entry name" value="DNA helicase related protein"/>
    <property type="match status" value="1"/>
</dbReference>
<name>A0A166FCS7_9EURY</name>
<keyword evidence="5" id="KW-1185">Reference proteome</keyword>
<dbReference type="SUPFAM" id="SSF52980">
    <property type="entry name" value="Restriction endonuclease-like"/>
    <property type="match status" value="1"/>
</dbReference>
<dbReference type="SUPFAM" id="SSF52540">
    <property type="entry name" value="P-loop containing nucleoside triphosphate hydrolases"/>
    <property type="match status" value="1"/>
</dbReference>
<organism evidence="4 5">
    <name type="scientific">Methanobrevibacter cuticularis</name>
    <dbReference type="NCBI Taxonomy" id="47311"/>
    <lineage>
        <taxon>Archaea</taxon>
        <taxon>Methanobacteriati</taxon>
        <taxon>Methanobacteriota</taxon>
        <taxon>Methanomada group</taxon>
        <taxon>Methanobacteria</taxon>
        <taxon>Methanobacteriales</taxon>
        <taxon>Methanobacteriaceae</taxon>
        <taxon>Methanobrevibacter</taxon>
    </lineage>
</organism>
<dbReference type="STRING" id="47311.MBCUT_02190"/>
<dbReference type="GO" id="GO:0008854">
    <property type="term" value="F:exodeoxyribonuclease V activity"/>
    <property type="evidence" value="ECO:0007669"/>
    <property type="project" value="UniProtKB-EC"/>
</dbReference>
<dbReference type="OrthoDB" id="45637at2157"/>
<evidence type="ECO:0000256" key="2">
    <source>
        <dbReference type="SAM" id="MobiDB-lite"/>
    </source>
</evidence>
<dbReference type="Proteomes" id="UP000077275">
    <property type="component" value="Unassembled WGS sequence"/>
</dbReference>
<dbReference type="InterPro" id="IPR025103">
    <property type="entry name" value="DUF4011"/>
</dbReference>
<evidence type="ECO:0000259" key="3">
    <source>
        <dbReference type="PROSITE" id="PS50206"/>
    </source>
</evidence>